<evidence type="ECO:0000313" key="9">
    <source>
        <dbReference type="EMBL" id="SHJ28091.1"/>
    </source>
</evidence>
<sequence length="260" mass="29579">MKDSTIKNNRKPLNKLFIFLFWVAMWQGMYFIIGRDIYVPSPFSVLMTLKELLFLPIFWRAISYSIYRVLAGLFLSIILGVSIGIISSMNDYVYQLINPLMAAIKSTPVLSFIIIALIWFSSSNVPIFICFLMCFPIIWTNVVAGVRNVDRKLLQMAQIYDVRKLTTLKKIYLPSISPYLSAACITSLGLGWRVSVAAEVLSHPRNAIGSHLYSAKVYLDSSELFAWTVVVILLSLLFESIFARLIRKVTMRKPSAINNE</sequence>
<dbReference type="InterPro" id="IPR035906">
    <property type="entry name" value="MetI-like_sf"/>
</dbReference>
<dbReference type="Pfam" id="PF00528">
    <property type="entry name" value="BPD_transp_1"/>
    <property type="match status" value="1"/>
</dbReference>
<accession>A0A1M6I0Z1</accession>
<dbReference type="CDD" id="cd06261">
    <property type="entry name" value="TM_PBP2"/>
    <property type="match status" value="1"/>
</dbReference>
<gene>
    <name evidence="9" type="ORF">SAMN02745975_01703</name>
</gene>
<dbReference type="SUPFAM" id="SSF161098">
    <property type="entry name" value="MetI-like"/>
    <property type="match status" value="1"/>
</dbReference>
<evidence type="ECO:0000256" key="1">
    <source>
        <dbReference type="ARBA" id="ARBA00004651"/>
    </source>
</evidence>
<evidence type="ECO:0000256" key="6">
    <source>
        <dbReference type="ARBA" id="ARBA00023136"/>
    </source>
</evidence>
<dbReference type="OrthoDB" id="308958at2"/>
<keyword evidence="6 7" id="KW-0472">Membrane</keyword>
<dbReference type="Gene3D" id="1.10.3720.10">
    <property type="entry name" value="MetI-like"/>
    <property type="match status" value="1"/>
</dbReference>
<feature type="transmembrane region" description="Helical" evidence="7">
    <location>
        <begin position="66"/>
        <end position="88"/>
    </location>
</feature>
<evidence type="ECO:0000313" key="10">
    <source>
        <dbReference type="Proteomes" id="UP000184536"/>
    </source>
</evidence>
<dbReference type="InterPro" id="IPR000515">
    <property type="entry name" value="MetI-like"/>
</dbReference>
<name>A0A1M6I0Z1_9FIRM</name>
<organism evidence="9 10">
    <name type="scientific">Geosporobacter subterraneus DSM 17957</name>
    <dbReference type="NCBI Taxonomy" id="1121919"/>
    <lineage>
        <taxon>Bacteria</taxon>
        <taxon>Bacillati</taxon>
        <taxon>Bacillota</taxon>
        <taxon>Clostridia</taxon>
        <taxon>Peptostreptococcales</taxon>
        <taxon>Thermotaleaceae</taxon>
        <taxon>Geosporobacter</taxon>
    </lineage>
</organism>
<keyword evidence="2 7" id="KW-0813">Transport</keyword>
<dbReference type="STRING" id="1121919.SAMN02745975_01703"/>
<evidence type="ECO:0000256" key="3">
    <source>
        <dbReference type="ARBA" id="ARBA00022475"/>
    </source>
</evidence>
<dbReference type="AlphaFoldDB" id="A0A1M6I0Z1"/>
<evidence type="ECO:0000259" key="8">
    <source>
        <dbReference type="PROSITE" id="PS50928"/>
    </source>
</evidence>
<dbReference type="EMBL" id="FQZV01000019">
    <property type="protein sequence ID" value="SHJ28091.1"/>
    <property type="molecule type" value="Genomic_DNA"/>
</dbReference>
<evidence type="ECO:0000256" key="5">
    <source>
        <dbReference type="ARBA" id="ARBA00022989"/>
    </source>
</evidence>
<feature type="transmembrane region" description="Helical" evidence="7">
    <location>
        <begin position="100"/>
        <end position="120"/>
    </location>
</feature>
<feature type="transmembrane region" description="Helical" evidence="7">
    <location>
        <begin position="126"/>
        <end position="146"/>
    </location>
</feature>
<keyword evidence="4 7" id="KW-0812">Transmembrane</keyword>
<dbReference type="PANTHER" id="PTHR30151">
    <property type="entry name" value="ALKANE SULFONATE ABC TRANSPORTER-RELATED, MEMBRANE SUBUNIT"/>
    <property type="match status" value="1"/>
</dbReference>
<evidence type="ECO:0000256" key="2">
    <source>
        <dbReference type="ARBA" id="ARBA00022448"/>
    </source>
</evidence>
<comment type="subcellular location">
    <subcellularLocation>
        <location evidence="1 7">Cell membrane</location>
        <topology evidence="1 7">Multi-pass membrane protein</topology>
    </subcellularLocation>
</comment>
<reference evidence="10" key="1">
    <citation type="submission" date="2016-11" db="EMBL/GenBank/DDBJ databases">
        <authorList>
            <person name="Varghese N."/>
            <person name="Submissions S."/>
        </authorList>
    </citation>
    <scope>NUCLEOTIDE SEQUENCE [LARGE SCALE GENOMIC DNA]</scope>
    <source>
        <strain evidence="10">DSM 17957</strain>
    </source>
</reference>
<protein>
    <submittedName>
        <fullName evidence="9">NitT/TauT family transport system permease protein</fullName>
    </submittedName>
</protein>
<keyword evidence="10" id="KW-1185">Reference proteome</keyword>
<keyword evidence="3" id="KW-1003">Cell membrane</keyword>
<evidence type="ECO:0000256" key="7">
    <source>
        <dbReference type="RuleBase" id="RU363032"/>
    </source>
</evidence>
<feature type="transmembrane region" description="Helical" evidence="7">
    <location>
        <begin position="171"/>
        <end position="192"/>
    </location>
</feature>
<evidence type="ECO:0000256" key="4">
    <source>
        <dbReference type="ARBA" id="ARBA00022692"/>
    </source>
</evidence>
<comment type="similarity">
    <text evidence="7">Belongs to the binding-protein-dependent transport system permease family.</text>
</comment>
<proteinExistence type="inferred from homology"/>
<dbReference type="PROSITE" id="PS50928">
    <property type="entry name" value="ABC_TM1"/>
    <property type="match status" value="1"/>
</dbReference>
<feature type="transmembrane region" description="Helical" evidence="7">
    <location>
        <begin position="224"/>
        <end position="246"/>
    </location>
</feature>
<dbReference type="GO" id="GO:0005886">
    <property type="term" value="C:plasma membrane"/>
    <property type="evidence" value="ECO:0007669"/>
    <property type="project" value="UniProtKB-SubCell"/>
</dbReference>
<dbReference type="GO" id="GO:0055085">
    <property type="term" value="P:transmembrane transport"/>
    <property type="evidence" value="ECO:0007669"/>
    <property type="project" value="InterPro"/>
</dbReference>
<dbReference type="PANTHER" id="PTHR30151:SF0">
    <property type="entry name" value="ABC TRANSPORTER PERMEASE PROTEIN MJ0413-RELATED"/>
    <property type="match status" value="1"/>
</dbReference>
<dbReference type="Proteomes" id="UP000184536">
    <property type="component" value="Unassembled WGS sequence"/>
</dbReference>
<feature type="domain" description="ABC transmembrane type-1" evidence="8">
    <location>
        <begin position="62"/>
        <end position="242"/>
    </location>
</feature>
<keyword evidence="5 7" id="KW-1133">Transmembrane helix</keyword>
<dbReference type="RefSeq" id="WP_110940871.1">
    <property type="nucleotide sequence ID" value="NZ_FQZV01000019.1"/>
</dbReference>
<feature type="transmembrane region" description="Helical" evidence="7">
    <location>
        <begin position="12"/>
        <end position="33"/>
    </location>
</feature>